<organism evidence="1">
    <name type="scientific">Klebsiella pneumoniae</name>
    <dbReference type="NCBI Taxonomy" id="573"/>
    <lineage>
        <taxon>Bacteria</taxon>
        <taxon>Pseudomonadati</taxon>
        <taxon>Pseudomonadota</taxon>
        <taxon>Gammaproteobacteria</taxon>
        <taxon>Enterobacterales</taxon>
        <taxon>Enterobacteriaceae</taxon>
        <taxon>Klebsiella/Raoultella group</taxon>
        <taxon>Klebsiella</taxon>
        <taxon>Klebsiella pneumoniae complex</taxon>
    </lineage>
</organism>
<name>A0A8B0SR49_KLEPN</name>
<keyword evidence="1" id="KW-0614">Plasmid</keyword>
<dbReference type="EMBL" id="MN956836">
    <property type="protein sequence ID" value="QTX14763.1"/>
    <property type="molecule type" value="Genomic_DNA"/>
</dbReference>
<accession>A0A8B0SR49</accession>
<dbReference type="AlphaFoldDB" id="A0A8B0SR49"/>
<geneLocation type="plasmid" evidence="1">
    <name>p17-15-vir-like</name>
</geneLocation>
<protein>
    <submittedName>
        <fullName evidence="1">Uncharacterized protein</fullName>
    </submittedName>
</protein>
<reference evidence="1" key="1">
    <citation type="submission" date="2020-01" db="EMBL/GenBank/DDBJ databases">
        <authorList>
            <person name="Qin S."/>
        </authorList>
    </citation>
    <scope>NUCLEOTIDE SEQUENCE</scope>
    <source>
        <strain evidence="1">CVir17-16-YZ6g</strain>
        <plasmid evidence="1">p17-15-vir-like</plasmid>
    </source>
</reference>
<proteinExistence type="predicted"/>
<sequence>MVAYLLKHFQVTMGASMLKMKLEKGASRVLSSGDRDKLNYIRENMPVGSPKRNIRKCETSWRRC</sequence>
<evidence type="ECO:0000313" key="1">
    <source>
        <dbReference type="EMBL" id="QTX14763.1"/>
    </source>
</evidence>